<dbReference type="Gene3D" id="3.90.730.10">
    <property type="entry name" value="Ribonuclease T2-like"/>
    <property type="match status" value="1"/>
</dbReference>
<dbReference type="GO" id="GO:0033897">
    <property type="term" value="F:ribonuclease T2 activity"/>
    <property type="evidence" value="ECO:0007669"/>
    <property type="project" value="InterPro"/>
</dbReference>
<dbReference type="InterPro" id="IPR036430">
    <property type="entry name" value="RNase_T2-like_sf"/>
</dbReference>
<proteinExistence type="predicted"/>
<accession>A0A4D6KPK5</accession>
<sequence length="130" mass="14683">MGIKEYIAHIPCSNKVNNIRLTLDIYARNDLQQILEHANILPGRTYPARQIIATIKTSPIGVEPQLNCRSKDLVEIRKIVFNGVIFGIFGAFNPAKGVIVYTIIAKHKQIGEYLKTPCCHTYRPQSIEHV</sequence>
<reference evidence="1 2" key="1">
    <citation type="submission" date="2019-04" db="EMBL/GenBank/DDBJ databases">
        <title>An improved genome assembly and genetic linkage map for asparagus bean, Vigna unguiculata ssp. sesquipedialis.</title>
        <authorList>
            <person name="Xia Q."/>
            <person name="Zhang R."/>
            <person name="Dong Y."/>
        </authorList>
    </citation>
    <scope>NUCLEOTIDE SEQUENCE [LARGE SCALE GENOMIC DNA]</scope>
    <source>
        <tissue evidence="1">Leaf</tissue>
    </source>
</reference>
<evidence type="ECO:0000313" key="2">
    <source>
        <dbReference type="Proteomes" id="UP000501690"/>
    </source>
</evidence>
<name>A0A4D6KPK5_VIGUN</name>
<dbReference type="GO" id="GO:0003723">
    <property type="term" value="F:RNA binding"/>
    <property type="evidence" value="ECO:0007669"/>
    <property type="project" value="InterPro"/>
</dbReference>
<dbReference type="EMBL" id="CP039345">
    <property type="protein sequence ID" value="QCD78443.1"/>
    <property type="molecule type" value="Genomic_DNA"/>
</dbReference>
<gene>
    <name evidence="1" type="ORF">DEO72_LG1g2076</name>
</gene>
<protein>
    <submittedName>
        <fullName evidence="1">Ribonuclease T2-like</fullName>
    </submittedName>
</protein>
<organism evidence="1 2">
    <name type="scientific">Vigna unguiculata</name>
    <name type="common">Cowpea</name>
    <dbReference type="NCBI Taxonomy" id="3917"/>
    <lineage>
        <taxon>Eukaryota</taxon>
        <taxon>Viridiplantae</taxon>
        <taxon>Streptophyta</taxon>
        <taxon>Embryophyta</taxon>
        <taxon>Tracheophyta</taxon>
        <taxon>Spermatophyta</taxon>
        <taxon>Magnoliopsida</taxon>
        <taxon>eudicotyledons</taxon>
        <taxon>Gunneridae</taxon>
        <taxon>Pentapetalae</taxon>
        <taxon>rosids</taxon>
        <taxon>fabids</taxon>
        <taxon>Fabales</taxon>
        <taxon>Fabaceae</taxon>
        <taxon>Papilionoideae</taxon>
        <taxon>50 kb inversion clade</taxon>
        <taxon>NPAAA clade</taxon>
        <taxon>indigoferoid/millettioid clade</taxon>
        <taxon>Phaseoleae</taxon>
        <taxon>Vigna</taxon>
    </lineage>
</organism>
<dbReference type="SUPFAM" id="SSF55895">
    <property type="entry name" value="Ribonuclease Rh-like"/>
    <property type="match status" value="1"/>
</dbReference>
<evidence type="ECO:0000313" key="1">
    <source>
        <dbReference type="EMBL" id="QCD78443.1"/>
    </source>
</evidence>
<keyword evidence="2" id="KW-1185">Reference proteome</keyword>
<dbReference type="AlphaFoldDB" id="A0A4D6KPK5"/>
<dbReference type="Proteomes" id="UP000501690">
    <property type="component" value="Linkage Group LG1"/>
</dbReference>